<dbReference type="AlphaFoldDB" id="A0AAD4SG31"/>
<dbReference type="PROSITE" id="PS00018">
    <property type="entry name" value="EF_HAND_1"/>
    <property type="match status" value="1"/>
</dbReference>
<dbReference type="InterPro" id="IPR018247">
    <property type="entry name" value="EF_Hand_1_Ca_BS"/>
</dbReference>
<gene>
    <name evidence="1" type="ORF">MKW98_021715</name>
</gene>
<dbReference type="Proteomes" id="UP001202328">
    <property type="component" value="Unassembled WGS sequence"/>
</dbReference>
<keyword evidence="2" id="KW-1185">Reference proteome</keyword>
<proteinExistence type="predicted"/>
<protein>
    <submittedName>
        <fullName evidence="1">Uncharacterized protein</fullName>
    </submittedName>
</protein>
<organism evidence="1 2">
    <name type="scientific">Papaver atlanticum</name>
    <dbReference type="NCBI Taxonomy" id="357466"/>
    <lineage>
        <taxon>Eukaryota</taxon>
        <taxon>Viridiplantae</taxon>
        <taxon>Streptophyta</taxon>
        <taxon>Embryophyta</taxon>
        <taxon>Tracheophyta</taxon>
        <taxon>Spermatophyta</taxon>
        <taxon>Magnoliopsida</taxon>
        <taxon>Ranunculales</taxon>
        <taxon>Papaveraceae</taxon>
        <taxon>Papaveroideae</taxon>
        <taxon>Papaver</taxon>
    </lineage>
</organism>
<dbReference type="Gene3D" id="3.60.20.10">
    <property type="entry name" value="Glutamine Phosphoribosylpyrophosphate, subunit 1, domain 1"/>
    <property type="match status" value="1"/>
</dbReference>
<dbReference type="EMBL" id="JAJJMB010011127">
    <property type="protein sequence ID" value="KAI3904129.1"/>
    <property type="molecule type" value="Genomic_DNA"/>
</dbReference>
<dbReference type="InterPro" id="IPR029055">
    <property type="entry name" value="Ntn_hydrolases_N"/>
</dbReference>
<evidence type="ECO:0000313" key="2">
    <source>
        <dbReference type="Proteomes" id="UP001202328"/>
    </source>
</evidence>
<comment type="caution">
    <text evidence="1">The sequence shown here is derived from an EMBL/GenBank/DDBJ whole genome shotgun (WGS) entry which is preliminary data.</text>
</comment>
<name>A0AAD4SG31_9MAGN</name>
<evidence type="ECO:0000313" key="1">
    <source>
        <dbReference type="EMBL" id="KAI3904129.1"/>
    </source>
</evidence>
<reference evidence="1" key="1">
    <citation type="submission" date="2022-04" db="EMBL/GenBank/DDBJ databases">
        <title>A functionally conserved STORR gene fusion in Papaver species that diverged 16.8 million years ago.</title>
        <authorList>
            <person name="Catania T."/>
        </authorList>
    </citation>
    <scope>NUCLEOTIDE SEQUENCE</scope>
    <source>
        <strain evidence="1">S-188037</strain>
    </source>
</reference>
<dbReference type="PANTHER" id="PTHR48225:SF7">
    <property type="entry name" value="MEIOSIS-SPECIFIC PROTEIN HOP1"/>
    <property type="match status" value="1"/>
</dbReference>
<accession>A0AAD4SG31</accession>
<dbReference type="InterPro" id="IPR051294">
    <property type="entry name" value="HORMA_MeioticProgression"/>
</dbReference>
<dbReference type="PANTHER" id="PTHR48225">
    <property type="entry name" value="HORMA DOMAIN-CONTAINING PROTEIN 1"/>
    <property type="match status" value="1"/>
</dbReference>
<sequence>MDKLVNQNILSRTGKDSYSISKLKCNEKIVMKEEMGVQVNQVGEKVQRGNDEDYLYMKALYHVLPLAYVTISELQSKLEGEADQAIVRKLLFKMTCDGYVEAESNPRLGSRVIRSESTVKKLIETMEIFGSQNISTCACSGLCYVGSNLTRTREISVDTHLNGLSRIQDQLGNNIPIGRNETAASRESSMLWNDKRKGDETACSCPSQGKGSRKTSTVKSILHPCKDENNGMEDYENTSLSVDSIATTEIPCIRPNQEKGSRKTSMVEEPILQNVKFCKNWQGLMCNRIGHGSTGFAFINPERIMMVTDGRIRGNEYILHQVPRRFSHEERRYVGGNWQWGWVPYDRLNSDKIFVIGNAPHQVLVACAGSTYWFEKGQFLTPFVCALIAYEIMNPDPEYVDPDLRPDAPENIHEKKAELLFGGFIQDGPEKLQAGRRPSLYFCDEKEYIEIISTSRSTEFTAEELKVKGIDYAVIGSGGNSAETILESYLWNLGLPRRYYVVRTLEAMQKAMREDDGDTGGRVSVAEITEAGVHFEYYNIDGSDPYLEDAIQGMEDYRY</sequence>